<organism evidence="1">
    <name type="scientific">Leviviridae sp</name>
    <dbReference type="NCBI Taxonomy" id="2027243"/>
    <lineage>
        <taxon>Viruses</taxon>
        <taxon>Riboviria</taxon>
        <taxon>Orthornavirae</taxon>
        <taxon>Lenarviricota</taxon>
        <taxon>Leviviricetes</taxon>
        <taxon>Norzivirales</taxon>
        <taxon>Fiersviridae</taxon>
    </lineage>
</organism>
<accession>A0A514D4A5</accession>
<proteinExistence type="predicted"/>
<reference evidence="1" key="1">
    <citation type="submission" date="2019-05" db="EMBL/GenBank/DDBJ databases">
        <title>Metatranscriptomic reconstruction reveals RNA viruses with the potential to shape carbon cycling in soil.</title>
        <authorList>
            <person name="Starr E.P."/>
            <person name="Nuccio E."/>
            <person name="Pett-Ridge J."/>
            <person name="Banfield J.F."/>
            <person name="Firestone M.K."/>
        </authorList>
    </citation>
    <scope>NUCLEOTIDE SEQUENCE</scope>
    <source>
        <strain evidence="1">H2_Rhizo_Litter_49_scaffold_4047_e_165</strain>
    </source>
</reference>
<evidence type="ECO:0000313" key="1">
    <source>
        <dbReference type="EMBL" id="QDH88429.1"/>
    </source>
</evidence>
<gene>
    <name evidence="1" type="ORF">H2RhizoL494047e165_000002</name>
</gene>
<dbReference type="EMBL" id="MN034079">
    <property type="protein sequence ID" value="QDH88429.1"/>
    <property type="molecule type" value="Genomic_RNA"/>
</dbReference>
<sequence length="64" mass="7191">MRICRLANAGWQAQSVNHRTRYLLLNLGRTNPLALKAMDVLTGAELTVPELVDQLPDHLRDLVV</sequence>
<name>A0A514D4A5_9VIRU</name>
<protein>
    <submittedName>
        <fullName evidence="1">Uncharacterized protein</fullName>
    </submittedName>
</protein>